<evidence type="ECO:0000313" key="3">
    <source>
        <dbReference type="Proteomes" id="UP001150569"/>
    </source>
</evidence>
<keyword evidence="3" id="KW-1185">Reference proteome</keyword>
<feature type="region of interest" description="Disordered" evidence="1">
    <location>
        <begin position="47"/>
        <end position="67"/>
    </location>
</feature>
<keyword evidence="2" id="KW-0675">Receptor</keyword>
<dbReference type="GO" id="GO:0005778">
    <property type="term" value="C:peroxisomal membrane"/>
    <property type="evidence" value="ECO:0007669"/>
    <property type="project" value="TreeGrafter"/>
</dbReference>
<dbReference type="Proteomes" id="UP001150569">
    <property type="component" value="Unassembled WGS sequence"/>
</dbReference>
<organism evidence="2 3">
    <name type="scientific">Tieghemiomyces parasiticus</name>
    <dbReference type="NCBI Taxonomy" id="78921"/>
    <lineage>
        <taxon>Eukaryota</taxon>
        <taxon>Fungi</taxon>
        <taxon>Fungi incertae sedis</taxon>
        <taxon>Zoopagomycota</taxon>
        <taxon>Kickxellomycotina</taxon>
        <taxon>Dimargaritomycetes</taxon>
        <taxon>Dimargaritales</taxon>
        <taxon>Dimargaritaceae</taxon>
        <taxon>Tieghemiomyces</taxon>
    </lineage>
</organism>
<name>A0A9W7ZPM1_9FUNG</name>
<evidence type="ECO:0000256" key="1">
    <source>
        <dbReference type="SAM" id="MobiDB-lite"/>
    </source>
</evidence>
<dbReference type="GO" id="GO:0033328">
    <property type="term" value="F:peroxisome membrane targeting sequence binding"/>
    <property type="evidence" value="ECO:0007669"/>
    <property type="project" value="TreeGrafter"/>
</dbReference>
<dbReference type="InterPro" id="IPR006708">
    <property type="entry name" value="Pex19"/>
</dbReference>
<accession>A0A9W7ZPM1</accession>
<sequence length="67" mass="7597">IVTFYDAPDYEERTKHEDGQAELLDLMRNMQDCGQPPKELLKEIAPDMEHGSDGMPKLPGMDNCSIM</sequence>
<dbReference type="PANTHER" id="PTHR12774:SF2">
    <property type="entry name" value="PEROXISOMAL BIOGENESIS FACTOR 19"/>
    <property type="match status" value="1"/>
</dbReference>
<dbReference type="AlphaFoldDB" id="A0A9W7ZPM1"/>
<reference evidence="2" key="1">
    <citation type="submission" date="2022-07" db="EMBL/GenBank/DDBJ databases">
        <title>Phylogenomic reconstructions and comparative analyses of Kickxellomycotina fungi.</title>
        <authorList>
            <person name="Reynolds N.K."/>
            <person name="Stajich J.E."/>
            <person name="Barry K."/>
            <person name="Grigoriev I.V."/>
            <person name="Crous P."/>
            <person name="Smith M.E."/>
        </authorList>
    </citation>
    <scope>NUCLEOTIDE SEQUENCE</scope>
    <source>
        <strain evidence="2">RSA 861</strain>
    </source>
</reference>
<dbReference type="PANTHER" id="PTHR12774">
    <property type="entry name" value="PEROXISOMAL BIOGENESIS FACTOR 19"/>
    <property type="match status" value="1"/>
</dbReference>
<dbReference type="GO" id="GO:0045046">
    <property type="term" value="P:protein import into peroxisome membrane"/>
    <property type="evidence" value="ECO:0007669"/>
    <property type="project" value="TreeGrafter"/>
</dbReference>
<dbReference type="InterPro" id="IPR038322">
    <property type="entry name" value="Pex19_C_sf"/>
</dbReference>
<dbReference type="EMBL" id="JANBPT010001498">
    <property type="protein sequence ID" value="KAJ1907212.1"/>
    <property type="molecule type" value="Genomic_DNA"/>
</dbReference>
<dbReference type="OrthoDB" id="21292at2759"/>
<dbReference type="Gene3D" id="1.20.120.900">
    <property type="entry name" value="Pex19, mPTS binding domain"/>
    <property type="match status" value="1"/>
</dbReference>
<evidence type="ECO:0000313" key="2">
    <source>
        <dbReference type="EMBL" id="KAJ1907212.1"/>
    </source>
</evidence>
<protein>
    <submittedName>
        <fullName evidence="2">Peroxisome chaperone and import receptor</fullName>
    </submittedName>
</protein>
<comment type="caution">
    <text evidence="2">The sequence shown here is derived from an EMBL/GenBank/DDBJ whole genome shotgun (WGS) entry which is preliminary data.</text>
</comment>
<proteinExistence type="predicted"/>
<gene>
    <name evidence="2" type="primary">PEX19_2</name>
    <name evidence="2" type="ORF">IWQ60_011906</name>
</gene>
<dbReference type="Pfam" id="PF04614">
    <property type="entry name" value="Pex19"/>
    <property type="match status" value="1"/>
</dbReference>
<feature type="non-terminal residue" evidence="2">
    <location>
        <position position="1"/>
    </location>
</feature>